<protein>
    <recommendedName>
        <fullName evidence="3">Reverse transcriptase RNase H-like domain-containing protein</fullName>
    </recommendedName>
</protein>
<accession>A0A5J4WHI4</accession>
<proteinExistence type="predicted"/>
<dbReference type="Proteomes" id="UP000324800">
    <property type="component" value="Unassembled WGS sequence"/>
</dbReference>
<evidence type="ECO:0000313" key="2">
    <source>
        <dbReference type="Proteomes" id="UP000324800"/>
    </source>
</evidence>
<dbReference type="AlphaFoldDB" id="A0A5J4WHI4"/>
<evidence type="ECO:0008006" key="3">
    <source>
        <dbReference type="Google" id="ProtNLM"/>
    </source>
</evidence>
<dbReference type="Gene3D" id="3.30.420.10">
    <property type="entry name" value="Ribonuclease H-like superfamily/Ribonuclease H"/>
    <property type="match status" value="1"/>
</dbReference>
<evidence type="ECO:0000313" key="1">
    <source>
        <dbReference type="EMBL" id="KAA6394524.1"/>
    </source>
</evidence>
<sequence length="277" mass="32479">MTPEVRIQEVVMILVVSLKGLGVILELQTGDSQIQHEEQNKVQKHWTNNKKEKETIYLGLFRYGQIFREMQIKAILIKSDISTAVQDLAKQRAGETLVAEMKKIVKLYQQLRIQPQTQHIPGISNKITDALGEEDEEVKQQNAFSRLWKEEIFWIHSIIPKIRKTLIAWEKFKPKSVMEEPWWPGQIWFIHLLTGSSRYFILGESSQILIPENEMIKRKDMLLPGKIAAFLIDQESNEEKKQMQAMGVLDDWMKQKNYIIENIMIKKISFTHVEFMT</sequence>
<dbReference type="GO" id="GO:0003676">
    <property type="term" value="F:nucleic acid binding"/>
    <property type="evidence" value="ECO:0007669"/>
    <property type="project" value="InterPro"/>
</dbReference>
<name>A0A5J4WHI4_9EUKA</name>
<dbReference type="InterPro" id="IPR036397">
    <property type="entry name" value="RNaseH_sf"/>
</dbReference>
<reference evidence="1 2" key="1">
    <citation type="submission" date="2019-03" db="EMBL/GenBank/DDBJ databases">
        <title>Single cell metagenomics reveals metabolic interactions within the superorganism composed of flagellate Streblomastix strix and complex community of Bacteroidetes bacteria on its surface.</title>
        <authorList>
            <person name="Treitli S.C."/>
            <person name="Kolisko M."/>
            <person name="Husnik F."/>
            <person name="Keeling P."/>
            <person name="Hampl V."/>
        </authorList>
    </citation>
    <scope>NUCLEOTIDE SEQUENCE [LARGE SCALE GENOMIC DNA]</scope>
    <source>
        <strain evidence="1">ST1C</strain>
    </source>
</reference>
<comment type="caution">
    <text evidence="1">The sequence shown here is derived from an EMBL/GenBank/DDBJ whole genome shotgun (WGS) entry which is preliminary data.</text>
</comment>
<organism evidence="1 2">
    <name type="scientific">Streblomastix strix</name>
    <dbReference type="NCBI Taxonomy" id="222440"/>
    <lineage>
        <taxon>Eukaryota</taxon>
        <taxon>Metamonada</taxon>
        <taxon>Preaxostyla</taxon>
        <taxon>Oxymonadida</taxon>
        <taxon>Streblomastigidae</taxon>
        <taxon>Streblomastix</taxon>
    </lineage>
</organism>
<gene>
    <name evidence="1" type="ORF">EZS28_009947</name>
</gene>
<dbReference type="EMBL" id="SNRW01001921">
    <property type="protein sequence ID" value="KAA6394524.1"/>
    <property type="molecule type" value="Genomic_DNA"/>
</dbReference>